<evidence type="ECO:0000313" key="2">
    <source>
        <dbReference type="Proteomes" id="UP001465976"/>
    </source>
</evidence>
<protein>
    <submittedName>
        <fullName evidence="1">Uncharacterized protein</fullName>
    </submittedName>
</protein>
<name>A0ABR3FRF3_9AGAR</name>
<keyword evidence="2" id="KW-1185">Reference proteome</keyword>
<proteinExistence type="predicted"/>
<evidence type="ECO:0000313" key="1">
    <source>
        <dbReference type="EMBL" id="KAL0578038.1"/>
    </source>
</evidence>
<dbReference type="EMBL" id="JBAHYK010000122">
    <property type="protein sequence ID" value="KAL0578038.1"/>
    <property type="molecule type" value="Genomic_DNA"/>
</dbReference>
<organism evidence="1 2">
    <name type="scientific">Marasmius crinis-equi</name>
    <dbReference type="NCBI Taxonomy" id="585013"/>
    <lineage>
        <taxon>Eukaryota</taxon>
        <taxon>Fungi</taxon>
        <taxon>Dikarya</taxon>
        <taxon>Basidiomycota</taxon>
        <taxon>Agaricomycotina</taxon>
        <taxon>Agaricomycetes</taxon>
        <taxon>Agaricomycetidae</taxon>
        <taxon>Agaricales</taxon>
        <taxon>Marasmiineae</taxon>
        <taxon>Marasmiaceae</taxon>
        <taxon>Marasmius</taxon>
    </lineage>
</organism>
<accession>A0ABR3FRF3</accession>
<sequence length="269" mass="30477">MDLVFSESFCQQYPDVFAQMQQIIIENSATDLVRSQRGPDILPNQKTIVWDISSGAVRFSPPTAAVEKAGVIWVEAAEMEELVLEVMVGNSLSGDGAEGDGSFWLSWALKIAWLEMRHRVHVMTCKKIESALEEVFRFSLGQLLINERIYRDEPILVSIYVFRSSGFEIDDSDSIVQADSPVATNKHRAKYLSLLLRRIEGLSASQAKWIVATYPTWGALCDAMLTPMAELPDQQVRRALDGMPDFVLVRLRWMAKEYGTFLRRLDRDP</sequence>
<dbReference type="Proteomes" id="UP001465976">
    <property type="component" value="Unassembled WGS sequence"/>
</dbReference>
<comment type="caution">
    <text evidence="1">The sequence shown here is derived from an EMBL/GenBank/DDBJ whole genome shotgun (WGS) entry which is preliminary data.</text>
</comment>
<reference evidence="1 2" key="1">
    <citation type="submission" date="2024-02" db="EMBL/GenBank/DDBJ databases">
        <title>A draft genome for the cacao thread blight pathogen Marasmius crinis-equi.</title>
        <authorList>
            <person name="Cohen S.P."/>
            <person name="Baruah I.K."/>
            <person name="Amoako-Attah I."/>
            <person name="Bukari Y."/>
            <person name="Meinhardt L.W."/>
            <person name="Bailey B.A."/>
        </authorList>
    </citation>
    <scope>NUCLEOTIDE SEQUENCE [LARGE SCALE GENOMIC DNA]</scope>
    <source>
        <strain evidence="1 2">GH-76</strain>
    </source>
</reference>
<gene>
    <name evidence="1" type="ORF">V5O48_003943</name>
</gene>